<proteinExistence type="predicted"/>
<dbReference type="AlphaFoldDB" id="A0A8H7D5K6"/>
<evidence type="ECO:0000313" key="1">
    <source>
        <dbReference type="EMBL" id="KAF7362245.1"/>
    </source>
</evidence>
<gene>
    <name evidence="1" type="ORF">MVEN_00570700</name>
</gene>
<name>A0A8H7D5K6_9AGAR</name>
<dbReference type="EMBL" id="JACAZI010000004">
    <property type="protein sequence ID" value="KAF7362245.1"/>
    <property type="molecule type" value="Genomic_DNA"/>
</dbReference>
<evidence type="ECO:0000313" key="2">
    <source>
        <dbReference type="Proteomes" id="UP000620124"/>
    </source>
</evidence>
<protein>
    <submittedName>
        <fullName evidence="1">BTB domain-containing protein</fullName>
    </submittedName>
</protein>
<organism evidence="1 2">
    <name type="scientific">Mycena venus</name>
    <dbReference type="NCBI Taxonomy" id="2733690"/>
    <lineage>
        <taxon>Eukaryota</taxon>
        <taxon>Fungi</taxon>
        <taxon>Dikarya</taxon>
        <taxon>Basidiomycota</taxon>
        <taxon>Agaricomycotina</taxon>
        <taxon>Agaricomycetes</taxon>
        <taxon>Agaricomycetidae</taxon>
        <taxon>Agaricales</taxon>
        <taxon>Marasmiineae</taxon>
        <taxon>Mycenaceae</taxon>
        <taxon>Mycena</taxon>
    </lineage>
</organism>
<sequence length="294" mass="33307">MEASSCRRKKTQFRVHYGVLAKQSSFFRDMQGQPLPADHPTVDGCPVVELPDDVADLEHLLTAVYDSTFLAQIAVPLPVVAALIRLGRKYYFRNLLESAVGRLTFENPSTLEEYDSRLVDGKKYLSTRIVGYPGILYDMLTVARENNVLSALPCAYYRAAHLHKPENLFEGISRPDGTSSSLAPVDQQRCILGREKLIRAQTQEGYTLGWLRAWDTPDCTDPTGCNKWRASMLRKYLDHLTTWAFTPFMTVRTTVCGPCSKHIEQSMVAGRKKIWEDLPSFFDLAPWSELKNQP</sequence>
<accession>A0A8H7D5K6</accession>
<dbReference type="Gene3D" id="3.30.710.10">
    <property type="entry name" value="Potassium Channel Kv1.1, Chain A"/>
    <property type="match status" value="1"/>
</dbReference>
<reference evidence="1" key="1">
    <citation type="submission" date="2020-05" db="EMBL/GenBank/DDBJ databases">
        <title>Mycena genomes resolve the evolution of fungal bioluminescence.</title>
        <authorList>
            <person name="Tsai I.J."/>
        </authorList>
    </citation>
    <scope>NUCLEOTIDE SEQUENCE</scope>
    <source>
        <strain evidence="1">CCC161011</strain>
    </source>
</reference>
<dbReference type="InterPro" id="IPR011333">
    <property type="entry name" value="SKP1/BTB/POZ_sf"/>
</dbReference>
<keyword evidence="2" id="KW-1185">Reference proteome</keyword>
<comment type="caution">
    <text evidence="1">The sequence shown here is derived from an EMBL/GenBank/DDBJ whole genome shotgun (WGS) entry which is preliminary data.</text>
</comment>
<dbReference type="Proteomes" id="UP000620124">
    <property type="component" value="Unassembled WGS sequence"/>
</dbReference>
<dbReference type="OrthoDB" id="3217871at2759"/>